<dbReference type="EMBL" id="JAAVMB010000019">
    <property type="protein sequence ID" value="NKC69075.1"/>
    <property type="molecule type" value="Genomic_DNA"/>
</dbReference>
<evidence type="ECO:0000313" key="2">
    <source>
        <dbReference type="EMBL" id="NKC69075.1"/>
    </source>
</evidence>
<organism evidence="2 3">
    <name type="scientific">Vagococcus fluvialis</name>
    <dbReference type="NCBI Taxonomy" id="2738"/>
    <lineage>
        <taxon>Bacteria</taxon>
        <taxon>Bacillati</taxon>
        <taxon>Bacillota</taxon>
        <taxon>Bacilli</taxon>
        <taxon>Lactobacillales</taxon>
        <taxon>Enterococcaceae</taxon>
        <taxon>Vagococcus</taxon>
    </lineage>
</organism>
<dbReference type="Proteomes" id="UP000521358">
    <property type="component" value="Unassembled WGS sequence"/>
</dbReference>
<feature type="coiled-coil region" evidence="1">
    <location>
        <begin position="31"/>
        <end position="58"/>
    </location>
</feature>
<protein>
    <submittedName>
        <fullName evidence="2">Uncharacterized protein</fullName>
    </submittedName>
</protein>
<evidence type="ECO:0000256" key="1">
    <source>
        <dbReference type="SAM" id="Coils"/>
    </source>
</evidence>
<dbReference type="RefSeq" id="WP_167808118.1">
    <property type="nucleotide sequence ID" value="NZ_JAAVMB010000019.1"/>
</dbReference>
<reference evidence="2 3" key="1">
    <citation type="submission" date="2020-03" db="EMBL/GenBank/DDBJ databases">
        <title>Bacterial samples isolated from urine from healthy bovine heifers (Gyr breed).</title>
        <authorList>
            <person name="Giannattasio-Ferraz S."/>
            <person name="Maskeri L."/>
            <person name="Penido A."/>
            <person name="Barbosa-Stancioli E.F."/>
            <person name="Putonti C."/>
        </authorList>
    </citation>
    <scope>NUCLEOTIDE SEQUENCE [LARGE SCALE GENOMIC DNA]</scope>
    <source>
        <strain evidence="2 3">UFMG-H7</strain>
    </source>
</reference>
<sequence length="198" mass="23167">MNNKVMGFVIILLGGSLLMNIFAYSSVTSTSKKVTEIQKKYEKEYQKQEKKIETLNNYIDTNTSAPLEKMAEEKKTIESVLYGLFEYTPKTKEARYSKIEPLMTPEVYEKLAPPKLDKEPAEEETDHNHSYKIVDEQETVSIKDITYYAAFNGDYLVKYTLTYQFPEREELSYTALTRIKVNKNVISHWDQHTIEFEE</sequence>
<keyword evidence="1" id="KW-0175">Coiled coil</keyword>
<gene>
    <name evidence="2" type="ORF">HED35_13340</name>
</gene>
<name>A0A7X6DB17_9ENTE</name>
<comment type="caution">
    <text evidence="2">The sequence shown here is derived from an EMBL/GenBank/DDBJ whole genome shotgun (WGS) entry which is preliminary data.</text>
</comment>
<proteinExistence type="predicted"/>
<dbReference type="AlphaFoldDB" id="A0A7X6DB17"/>
<accession>A0A7X6DB17</accession>
<evidence type="ECO:0000313" key="3">
    <source>
        <dbReference type="Proteomes" id="UP000521358"/>
    </source>
</evidence>